<keyword evidence="3" id="KW-1185">Reference proteome</keyword>
<dbReference type="Proteomes" id="UP001249851">
    <property type="component" value="Unassembled WGS sequence"/>
</dbReference>
<protein>
    <submittedName>
        <fullName evidence="2">Cartilage intermediate layer protein 2</fullName>
    </submittedName>
</protein>
<feature type="domain" description="Ig-like" evidence="1">
    <location>
        <begin position="125"/>
        <end position="201"/>
    </location>
</feature>
<evidence type="ECO:0000259" key="1">
    <source>
        <dbReference type="PROSITE" id="PS50835"/>
    </source>
</evidence>
<dbReference type="InterPro" id="IPR013783">
    <property type="entry name" value="Ig-like_fold"/>
</dbReference>
<dbReference type="InterPro" id="IPR007110">
    <property type="entry name" value="Ig-like_dom"/>
</dbReference>
<dbReference type="InterPro" id="IPR039675">
    <property type="entry name" value="CILP1/CILP2"/>
</dbReference>
<dbReference type="EMBL" id="JARQWQ010000037">
    <property type="protein sequence ID" value="KAK2560134.1"/>
    <property type="molecule type" value="Genomic_DNA"/>
</dbReference>
<dbReference type="Gene3D" id="2.60.40.10">
    <property type="entry name" value="Immunoglobulins"/>
    <property type="match status" value="1"/>
</dbReference>
<dbReference type="InterPro" id="IPR003599">
    <property type="entry name" value="Ig_sub"/>
</dbReference>
<reference evidence="2" key="1">
    <citation type="journal article" date="2023" name="G3 (Bethesda)">
        <title>Whole genome assembly and annotation of the endangered Caribbean coral Acropora cervicornis.</title>
        <authorList>
            <person name="Selwyn J.D."/>
            <person name="Vollmer S.V."/>
        </authorList>
    </citation>
    <scope>NUCLEOTIDE SEQUENCE</scope>
    <source>
        <strain evidence="2">K2</strain>
    </source>
</reference>
<dbReference type="AlphaFoldDB" id="A0AAD9V3P7"/>
<gene>
    <name evidence="2" type="ORF">P5673_017101</name>
</gene>
<reference evidence="2" key="2">
    <citation type="journal article" date="2023" name="Science">
        <title>Genomic signatures of disease resistance in endangered staghorn corals.</title>
        <authorList>
            <person name="Vollmer S.V."/>
            <person name="Selwyn J.D."/>
            <person name="Despard B.A."/>
            <person name="Roesel C.L."/>
        </authorList>
    </citation>
    <scope>NUCLEOTIDE SEQUENCE</scope>
    <source>
        <strain evidence="2">K2</strain>
    </source>
</reference>
<dbReference type="InterPro" id="IPR056255">
    <property type="entry name" value="CILP-1/2_dom"/>
</dbReference>
<dbReference type="SUPFAM" id="SSF49464">
    <property type="entry name" value="Carboxypeptidase regulatory domain-like"/>
    <property type="match status" value="1"/>
</dbReference>
<accession>A0AAD9V3P7</accession>
<comment type="caution">
    <text evidence="2">The sequence shown here is derived from an EMBL/GenBank/DDBJ whole genome shotgun (WGS) entry which is preliminary data.</text>
</comment>
<dbReference type="InterPro" id="IPR008969">
    <property type="entry name" value="CarboxyPept-like_regulatory"/>
</dbReference>
<dbReference type="CDD" id="cd00096">
    <property type="entry name" value="Ig"/>
    <property type="match status" value="1"/>
</dbReference>
<dbReference type="PROSITE" id="PS50835">
    <property type="entry name" value="IG_LIKE"/>
    <property type="match status" value="1"/>
</dbReference>
<evidence type="ECO:0000313" key="2">
    <source>
        <dbReference type="EMBL" id="KAK2560134.1"/>
    </source>
</evidence>
<dbReference type="InterPro" id="IPR056256">
    <property type="entry name" value="CILP-1/2_b-sand_dom2"/>
</dbReference>
<sequence>MSNNNCRKGGLVCDIDLDCRKTCVKGTLNSACDACICDDHVLTGRVQTKNNAPIAGAKVAMSETPYKALARTDDKGFFRALNVCADANQELLISAAGFVPMKLLATVSTSTSANVLAKLQKSVPPTVTVHPQSKMRFPGDAVMLCCDGVGTPSPEIEWFKDNNIIDKSIYGYEKHLELNNVTGLMGKYQCRVVNDYGSEFSDIADLRVFSQRNPDSCNPTPSSKNATLPNGCYANGTRSNVIDVGQCQPAPCIRSDFAPSNKTCQDENFCCTVKEVSDVTVSCESSVTFTVSKVSRCGCQKCKKPKSRINGLVVGRKGDTEKPIIYSYLRLPFEGFSYRTNQQGFFSFQVPAGKKRLSVVFSDSFRKEYADVTKVFHVEEGQTLFSKIVLKPKPSPKPFNSSQQFKVQLGKSENDTGFAEMVIPEDSLLRDDGTVFSGQANLRMDVVNTRSLSDMVAAPADFTAVDEDGEEQMLVSYGMLSLDFEDDRGKKLSPFKPIKLYLDPEKLNISVDSNGNTTTKLWWLDSTTGRWIEGSNVRGVLKTSGRGKRSVTHFVLETEIAADISRQGRFNVDNVANFGAVGIRAPGESSDSRFLLPSTPDAFPSSVSAAVISNTDLQGSSSSVSSFRFVVKTSDNGPVFPRHDAGLGRCRNAAGVRRFEFENPTSTSLELSTARIDDILNTLNWYPRDYACFIKILVMGTSTSLFLVRSYGPNKTRHFGDSAVTAERVSNGSDVFVACAEIRCPGDVFDPTTGGFLREWTHVHVTHLTGTCDFQKNYLTRQQNLDGNNTPCPSRSKRHSPGSETLLCVPLPDGEFDIDYVYTFDKNVPIAAKNRCLNGNNGWQQGQLVVVNENRPTVEFSCR</sequence>
<evidence type="ECO:0000313" key="3">
    <source>
        <dbReference type="Proteomes" id="UP001249851"/>
    </source>
</evidence>
<dbReference type="Pfam" id="PF23708">
    <property type="entry name" value="CILP_5th"/>
    <property type="match status" value="1"/>
</dbReference>
<organism evidence="2 3">
    <name type="scientific">Acropora cervicornis</name>
    <name type="common">Staghorn coral</name>
    <dbReference type="NCBI Taxonomy" id="6130"/>
    <lineage>
        <taxon>Eukaryota</taxon>
        <taxon>Metazoa</taxon>
        <taxon>Cnidaria</taxon>
        <taxon>Anthozoa</taxon>
        <taxon>Hexacorallia</taxon>
        <taxon>Scleractinia</taxon>
        <taxon>Astrocoeniina</taxon>
        <taxon>Acroporidae</taxon>
        <taxon>Acropora</taxon>
    </lineage>
</organism>
<dbReference type="Pfam" id="PF13927">
    <property type="entry name" value="Ig_3"/>
    <property type="match status" value="1"/>
</dbReference>
<dbReference type="InterPro" id="IPR036179">
    <property type="entry name" value="Ig-like_dom_sf"/>
</dbReference>
<dbReference type="PANTHER" id="PTHR15031:SF6">
    <property type="entry name" value="CARTILAGE INTERMEDIATE LAYER PROTEIN 1-LIKE ISOFORM X1"/>
    <property type="match status" value="1"/>
</dbReference>
<name>A0AAD9V3P7_ACRCE</name>
<dbReference type="PANTHER" id="PTHR15031">
    <property type="entry name" value="CARTILAGE INTERMEDIATE LAYER PROTEIN CLIP"/>
    <property type="match status" value="1"/>
</dbReference>
<dbReference type="Pfam" id="PF23591">
    <property type="entry name" value="CILP"/>
    <property type="match status" value="1"/>
</dbReference>
<dbReference type="SMART" id="SM00408">
    <property type="entry name" value="IGc2"/>
    <property type="match status" value="1"/>
</dbReference>
<dbReference type="SUPFAM" id="SSF48726">
    <property type="entry name" value="Immunoglobulin"/>
    <property type="match status" value="1"/>
</dbReference>
<proteinExistence type="predicted"/>
<dbReference type="SMART" id="SM00409">
    <property type="entry name" value="IG"/>
    <property type="match status" value="1"/>
</dbReference>
<dbReference type="InterPro" id="IPR003598">
    <property type="entry name" value="Ig_sub2"/>
</dbReference>